<dbReference type="InterPro" id="IPR017853">
    <property type="entry name" value="GH"/>
</dbReference>
<feature type="domain" description="GH18" evidence="1">
    <location>
        <begin position="1"/>
        <end position="202"/>
    </location>
</feature>
<dbReference type="InterPro" id="IPR050314">
    <property type="entry name" value="Glycosyl_Hydrlase_18"/>
</dbReference>
<comment type="caution">
    <text evidence="2">The sequence shown here is derived from an EMBL/GenBank/DDBJ whole genome shotgun (WGS) entry which is preliminary data.</text>
</comment>
<dbReference type="Gene3D" id="3.20.20.80">
    <property type="entry name" value="Glycosidases"/>
    <property type="match status" value="3"/>
</dbReference>
<dbReference type="Proteomes" id="UP000518266">
    <property type="component" value="Unassembled WGS sequence"/>
</dbReference>
<dbReference type="EMBL" id="JAAKFY010000002">
    <property type="protein sequence ID" value="KAF3860763.1"/>
    <property type="molecule type" value="Genomic_DNA"/>
</dbReference>
<dbReference type="InterPro" id="IPR001223">
    <property type="entry name" value="Glyco_hydro18_cat"/>
</dbReference>
<dbReference type="OrthoDB" id="76388at2759"/>
<keyword evidence="3" id="KW-1185">Reference proteome</keyword>
<sequence>MLCKELKEAFVSEGKAANRDSLIVAASVSAEKATIDASYQVPQIAMHLDFINVLTFDFHGPWESVTGHHSPLYKGSQDTGNKTYSNTDYAMRYWRDQGAPAQKLNLGLAAYGRAFDLSTASSDTCLYLDGVTTQLIPDQRAPYATTENQWVGFDNEDSLDIKMNNFGGAFLWSLDLDDMDGELCRMGSNPLISHLYNLLVPASSSRLVCYYNSEAADREDEGQFTVSDIDPNKCTHLIYAFSDINTQNELVPSSGTDIQRYQSFNGLKTRFTAMVATKQNRETFIQSAIKILREKMGLMAKP</sequence>
<gene>
    <name evidence="2" type="ORF">F7725_001018</name>
</gene>
<dbReference type="GO" id="GO:0008061">
    <property type="term" value="F:chitin binding"/>
    <property type="evidence" value="ECO:0007669"/>
    <property type="project" value="InterPro"/>
</dbReference>
<name>A0A7J5ZGL1_DISMA</name>
<proteinExistence type="predicted"/>
<dbReference type="SMART" id="SM00636">
    <property type="entry name" value="Glyco_18"/>
    <property type="match status" value="1"/>
</dbReference>
<dbReference type="PROSITE" id="PS51910">
    <property type="entry name" value="GH18_2"/>
    <property type="match status" value="2"/>
</dbReference>
<dbReference type="AlphaFoldDB" id="A0A7J5ZGL1"/>
<evidence type="ECO:0000313" key="2">
    <source>
        <dbReference type="EMBL" id="KAF3860763.1"/>
    </source>
</evidence>
<dbReference type="PANTHER" id="PTHR11177:SF379">
    <property type="entry name" value="CHITINASE"/>
    <property type="match status" value="1"/>
</dbReference>
<dbReference type="InterPro" id="IPR011583">
    <property type="entry name" value="Chitinase_II/V-like_cat"/>
</dbReference>
<evidence type="ECO:0000313" key="3">
    <source>
        <dbReference type="Proteomes" id="UP000518266"/>
    </source>
</evidence>
<dbReference type="Pfam" id="PF00704">
    <property type="entry name" value="Glyco_hydro_18"/>
    <property type="match status" value="2"/>
</dbReference>
<evidence type="ECO:0000259" key="1">
    <source>
        <dbReference type="PROSITE" id="PS51910"/>
    </source>
</evidence>
<accession>A0A7J5ZGL1</accession>
<dbReference type="GO" id="GO:0005576">
    <property type="term" value="C:extracellular region"/>
    <property type="evidence" value="ECO:0007669"/>
    <property type="project" value="TreeGrafter"/>
</dbReference>
<dbReference type="GO" id="GO:0005975">
    <property type="term" value="P:carbohydrate metabolic process"/>
    <property type="evidence" value="ECO:0007669"/>
    <property type="project" value="InterPro"/>
</dbReference>
<protein>
    <recommendedName>
        <fullName evidence="1">GH18 domain-containing protein</fullName>
    </recommendedName>
</protein>
<feature type="domain" description="GH18" evidence="1">
    <location>
        <begin position="205"/>
        <end position="302"/>
    </location>
</feature>
<dbReference type="SUPFAM" id="SSF51445">
    <property type="entry name" value="(Trans)glycosidases"/>
    <property type="match status" value="2"/>
</dbReference>
<organism evidence="2 3">
    <name type="scientific">Dissostichus mawsoni</name>
    <name type="common">Antarctic cod</name>
    <dbReference type="NCBI Taxonomy" id="36200"/>
    <lineage>
        <taxon>Eukaryota</taxon>
        <taxon>Metazoa</taxon>
        <taxon>Chordata</taxon>
        <taxon>Craniata</taxon>
        <taxon>Vertebrata</taxon>
        <taxon>Euteleostomi</taxon>
        <taxon>Actinopterygii</taxon>
        <taxon>Neopterygii</taxon>
        <taxon>Teleostei</taxon>
        <taxon>Neoteleostei</taxon>
        <taxon>Acanthomorphata</taxon>
        <taxon>Eupercaria</taxon>
        <taxon>Perciformes</taxon>
        <taxon>Notothenioidei</taxon>
        <taxon>Nototheniidae</taxon>
        <taxon>Dissostichus</taxon>
    </lineage>
</organism>
<reference evidence="2 3" key="1">
    <citation type="submission" date="2020-03" db="EMBL/GenBank/DDBJ databases">
        <title>Dissostichus mawsoni Genome sequencing and assembly.</title>
        <authorList>
            <person name="Park H."/>
        </authorList>
    </citation>
    <scope>NUCLEOTIDE SEQUENCE [LARGE SCALE GENOMIC DNA]</scope>
    <source>
        <strain evidence="2">DM0001</strain>
        <tissue evidence="2">Muscle</tissue>
    </source>
</reference>
<dbReference type="PANTHER" id="PTHR11177">
    <property type="entry name" value="CHITINASE"/>
    <property type="match status" value="1"/>
</dbReference>